<dbReference type="RefSeq" id="WP_188780764.1">
    <property type="nucleotide sequence ID" value="NZ_BMKQ01000001.1"/>
</dbReference>
<dbReference type="GO" id="GO:0004347">
    <property type="term" value="F:glucose-6-phosphate isomerase activity"/>
    <property type="evidence" value="ECO:0007669"/>
    <property type="project" value="InterPro"/>
</dbReference>
<feature type="domain" description="Bifunctional glucose-6-phosphate/mannose-6-phosphate isomerase C-terminal" evidence="3">
    <location>
        <begin position="205"/>
        <end position="343"/>
    </location>
</feature>
<evidence type="ECO:0000313" key="5">
    <source>
        <dbReference type="Proteomes" id="UP000649179"/>
    </source>
</evidence>
<dbReference type="GO" id="GO:0097367">
    <property type="term" value="F:carbohydrate derivative binding"/>
    <property type="evidence" value="ECO:0007669"/>
    <property type="project" value="InterPro"/>
</dbReference>
<organism evidence="4 5">
    <name type="scientific">Marmoricola endophyticus</name>
    <dbReference type="NCBI Taxonomy" id="2040280"/>
    <lineage>
        <taxon>Bacteria</taxon>
        <taxon>Bacillati</taxon>
        <taxon>Actinomycetota</taxon>
        <taxon>Actinomycetes</taxon>
        <taxon>Propionibacteriales</taxon>
        <taxon>Nocardioidaceae</taxon>
        <taxon>Marmoricola</taxon>
    </lineage>
</organism>
<accession>A0A917BRP8</accession>
<dbReference type="InterPro" id="IPR019490">
    <property type="entry name" value="Glu6P/Mann6P_isomerase_C"/>
</dbReference>
<proteinExistence type="inferred from homology"/>
<gene>
    <name evidence="4" type="ORF">GCM10011519_33010</name>
</gene>
<reference evidence="4" key="2">
    <citation type="submission" date="2020-09" db="EMBL/GenBank/DDBJ databases">
        <authorList>
            <person name="Sun Q."/>
            <person name="Zhou Y."/>
        </authorList>
    </citation>
    <scope>NUCLEOTIDE SEQUENCE</scope>
    <source>
        <strain evidence="4">CGMCC 1.16067</strain>
    </source>
</reference>
<sequence>MFDDHLLDDEAALRRVDLRLRHLAESGARVRSDAYSAADAVEVGADRLAGNRPRALIAVGPEARLLRAVLEPTCPVPFVAWPHATDGGPRLPSWAGSLDLVVVLAPAGDHPESAAAVTEGLRRGCSLVLVAPPRSLAAEPLEDGPRAAVDRVHLPTGSGDPLGACVAALGLLGRLGLAPREDPEAVAAALDAVAVDCSPYRDLATNRAKSVASAVADTTPLVWGGSVAAARAARRTAEAVRRTTGRACLAGDVEQLLPVLEQSHGRDVFADPFEDEDVPAPPSLVLLDDGADEPGPLAARNALVSVADERALRVEVLETEPAGGSLSRYAALVSLGDYTATYLDAGTT</sequence>
<comment type="caution">
    <text evidence="4">The sequence shown here is derived from an EMBL/GenBank/DDBJ whole genome shotgun (WGS) entry which is preliminary data.</text>
</comment>
<dbReference type="Pfam" id="PF10432">
    <property type="entry name" value="bact-PGI_C"/>
    <property type="match status" value="1"/>
</dbReference>
<dbReference type="AlphaFoldDB" id="A0A917BRP8"/>
<evidence type="ECO:0000256" key="2">
    <source>
        <dbReference type="ARBA" id="ARBA00023235"/>
    </source>
</evidence>
<evidence type="ECO:0000259" key="3">
    <source>
        <dbReference type="Pfam" id="PF10432"/>
    </source>
</evidence>
<evidence type="ECO:0000256" key="1">
    <source>
        <dbReference type="ARBA" id="ARBA00010523"/>
    </source>
</evidence>
<reference evidence="4" key="1">
    <citation type="journal article" date="2014" name="Int. J. Syst. Evol. Microbiol.">
        <title>Complete genome sequence of Corynebacterium casei LMG S-19264T (=DSM 44701T), isolated from a smear-ripened cheese.</title>
        <authorList>
            <consortium name="US DOE Joint Genome Institute (JGI-PGF)"/>
            <person name="Walter F."/>
            <person name="Albersmeier A."/>
            <person name="Kalinowski J."/>
            <person name="Ruckert C."/>
        </authorList>
    </citation>
    <scope>NUCLEOTIDE SEQUENCE</scope>
    <source>
        <strain evidence="4">CGMCC 1.16067</strain>
    </source>
</reference>
<dbReference type="Gene3D" id="3.40.50.10490">
    <property type="entry name" value="Glucose-6-phosphate isomerase like protein, domain 1"/>
    <property type="match status" value="1"/>
</dbReference>
<evidence type="ECO:0000313" key="4">
    <source>
        <dbReference type="EMBL" id="GGF56449.1"/>
    </source>
</evidence>
<dbReference type="GO" id="GO:0004476">
    <property type="term" value="F:mannose-6-phosphate isomerase activity"/>
    <property type="evidence" value="ECO:0007669"/>
    <property type="project" value="InterPro"/>
</dbReference>
<name>A0A917BRP8_9ACTN</name>
<dbReference type="SUPFAM" id="SSF53697">
    <property type="entry name" value="SIS domain"/>
    <property type="match status" value="1"/>
</dbReference>
<dbReference type="InterPro" id="IPR046348">
    <property type="entry name" value="SIS_dom_sf"/>
</dbReference>
<comment type="similarity">
    <text evidence="1">Belongs to the PGI/PMI family.</text>
</comment>
<protein>
    <submittedName>
        <fullName evidence="4">Bifunctional glucose-6-phosphate/mannose-6-phosphate isomerase</fullName>
    </submittedName>
</protein>
<keyword evidence="5" id="KW-1185">Reference proteome</keyword>
<dbReference type="EMBL" id="BMKQ01000001">
    <property type="protein sequence ID" value="GGF56449.1"/>
    <property type="molecule type" value="Genomic_DNA"/>
</dbReference>
<dbReference type="Proteomes" id="UP000649179">
    <property type="component" value="Unassembled WGS sequence"/>
</dbReference>
<dbReference type="GO" id="GO:1901135">
    <property type="term" value="P:carbohydrate derivative metabolic process"/>
    <property type="evidence" value="ECO:0007669"/>
    <property type="project" value="InterPro"/>
</dbReference>
<dbReference type="GO" id="GO:0005975">
    <property type="term" value="P:carbohydrate metabolic process"/>
    <property type="evidence" value="ECO:0007669"/>
    <property type="project" value="InterPro"/>
</dbReference>
<keyword evidence="2 4" id="KW-0413">Isomerase</keyword>